<dbReference type="GO" id="GO:0016491">
    <property type="term" value="F:oxidoreductase activity"/>
    <property type="evidence" value="ECO:0007669"/>
    <property type="project" value="UniProtKB-KW"/>
</dbReference>
<reference evidence="5" key="1">
    <citation type="journal article" date="2020" name="mSystems">
        <title>Genome- and Community-Level Interaction Insights into Carbon Utilization and Element Cycling Functions of Hydrothermarchaeota in Hydrothermal Sediment.</title>
        <authorList>
            <person name="Zhou Z."/>
            <person name="Liu Y."/>
            <person name="Xu W."/>
            <person name="Pan J."/>
            <person name="Luo Z.H."/>
            <person name="Li M."/>
        </authorList>
    </citation>
    <scope>NUCLEOTIDE SEQUENCE [LARGE SCALE GENOMIC DNA]</scope>
    <source>
        <strain evidence="5">SpSt-456</strain>
    </source>
</reference>
<proteinExistence type="predicted"/>
<dbReference type="EMBL" id="DSTK01000039">
    <property type="protein sequence ID" value="HFK98361.1"/>
    <property type="molecule type" value="Genomic_DNA"/>
</dbReference>
<dbReference type="PANTHER" id="PTHR43257">
    <property type="entry name" value="PYRUVATE DEHYDROGENASE E1 COMPONENT BETA SUBUNIT"/>
    <property type="match status" value="1"/>
</dbReference>
<dbReference type="SUPFAM" id="SSF52922">
    <property type="entry name" value="TK C-terminal domain-like"/>
    <property type="match status" value="1"/>
</dbReference>
<feature type="domain" description="Transketolase-like pyrimidine-binding" evidence="4">
    <location>
        <begin position="4"/>
        <end position="179"/>
    </location>
</feature>
<dbReference type="Gene3D" id="3.40.50.920">
    <property type="match status" value="1"/>
</dbReference>
<evidence type="ECO:0000256" key="3">
    <source>
        <dbReference type="ARBA" id="ARBA00023052"/>
    </source>
</evidence>
<dbReference type="InterPro" id="IPR033248">
    <property type="entry name" value="Transketolase_C"/>
</dbReference>
<keyword evidence="2" id="KW-0560">Oxidoreductase</keyword>
<dbReference type="Pfam" id="PF02780">
    <property type="entry name" value="Transketolase_C"/>
    <property type="match status" value="1"/>
</dbReference>
<dbReference type="SUPFAM" id="SSF52518">
    <property type="entry name" value="Thiamin diphosphate-binding fold (THDP-binding)"/>
    <property type="match status" value="1"/>
</dbReference>
<keyword evidence="3" id="KW-0786">Thiamine pyrophosphate</keyword>
<dbReference type="SMART" id="SM00861">
    <property type="entry name" value="Transket_pyr"/>
    <property type="match status" value="1"/>
</dbReference>
<gene>
    <name evidence="5" type="ORF">ENS06_13700</name>
</gene>
<accession>A0A832EEF7</accession>
<dbReference type="FunFam" id="3.40.50.920:FF:000001">
    <property type="entry name" value="Pyruvate dehydrogenase E1 beta subunit"/>
    <property type="match status" value="1"/>
</dbReference>
<organism evidence="5">
    <name type="scientific">Desulfacinum infernum</name>
    <dbReference type="NCBI Taxonomy" id="35837"/>
    <lineage>
        <taxon>Bacteria</taxon>
        <taxon>Pseudomonadati</taxon>
        <taxon>Thermodesulfobacteriota</taxon>
        <taxon>Syntrophobacteria</taxon>
        <taxon>Syntrophobacterales</taxon>
        <taxon>Syntrophobacteraceae</taxon>
        <taxon>Desulfacinum</taxon>
    </lineage>
</organism>
<dbReference type="InterPro" id="IPR009014">
    <property type="entry name" value="Transketo_C/PFOR_II"/>
</dbReference>
<comment type="caution">
    <text evidence="5">The sequence shown here is derived from an EMBL/GenBank/DDBJ whole genome shotgun (WGS) entry which is preliminary data.</text>
</comment>
<evidence type="ECO:0000256" key="1">
    <source>
        <dbReference type="ARBA" id="ARBA00001964"/>
    </source>
</evidence>
<dbReference type="FunFam" id="3.40.50.970:FF:000001">
    <property type="entry name" value="Pyruvate dehydrogenase E1 beta subunit"/>
    <property type="match status" value="1"/>
</dbReference>
<sequence length="328" mass="36334">MPKMTMVQALNLALRQEMEKDDRVVVLGEDVGVDGGVFRVTEGLIDRFGPDRVLDTPLAESAIVGMSIGMAVYGLRPVCEIQFSGFTYLNFHQIECHASRLRHRSQGRFTVPMVLRTPYGGGVRALEHHSESREAFYAHMPGLKMVIPSGPRNARALLVSAIRDPDPVIFFEPKAVYRAFREEVPEEEETLPIGHSVVVREGRHVTLITYGAMVRPTMEAAERLSRENGIEAEVVDLLTLAPLDDTLIAASAKKTGRVVVVHEAPRSYGPGAEITARLVEKAFYFLEAPVRRVTGYDLIMPLFAREQAYLPNAGRIVRAVKETLEAAA</sequence>
<evidence type="ECO:0000313" key="5">
    <source>
        <dbReference type="EMBL" id="HFK98361.1"/>
    </source>
</evidence>
<comment type="cofactor">
    <cofactor evidence="1">
        <name>thiamine diphosphate</name>
        <dbReference type="ChEBI" id="CHEBI:58937"/>
    </cofactor>
</comment>
<dbReference type="InterPro" id="IPR029061">
    <property type="entry name" value="THDP-binding"/>
</dbReference>
<dbReference type="Pfam" id="PF02779">
    <property type="entry name" value="Transket_pyr"/>
    <property type="match status" value="1"/>
</dbReference>
<dbReference type="CDD" id="cd07036">
    <property type="entry name" value="TPP_PYR_E1-PDHc-beta_like"/>
    <property type="match status" value="1"/>
</dbReference>
<protein>
    <submittedName>
        <fullName evidence="5">Alpha-ketoacid dehydrogenase subunit beta</fullName>
    </submittedName>
</protein>
<evidence type="ECO:0000256" key="2">
    <source>
        <dbReference type="ARBA" id="ARBA00023002"/>
    </source>
</evidence>
<name>A0A832EEF7_9BACT</name>
<evidence type="ECO:0000259" key="4">
    <source>
        <dbReference type="SMART" id="SM00861"/>
    </source>
</evidence>
<dbReference type="PANTHER" id="PTHR43257:SF2">
    <property type="entry name" value="PYRUVATE DEHYDROGENASE E1 COMPONENT SUBUNIT BETA"/>
    <property type="match status" value="1"/>
</dbReference>
<dbReference type="Gene3D" id="3.40.50.970">
    <property type="match status" value="1"/>
</dbReference>
<dbReference type="AlphaFoldDB" id="A0A832EEF7"/>
<dbReference type="InterPro" id="IPR005475">
    <property type="entry name" value="Transketolase-like_Pyr-bd"/>
</dbReference>